<accession>A0A226EE57</accession>
<evidence type="ECO:0000313" key="3">
    <source>
        <dbReference type="EMBL" id="OXA55528.1"/>
    </source>
</evidence>
<feature type="compositionally biased region" description="Low complexity" evidence="1">
    <location>
        <begin position="496"/>
        <end position="515"/>
    </location>
</feature>
<gene>
    <name evidence="3" type="ORF">Fcan01_09532</name>
</gene>
<proteinExistence type="predicted"/>
<sequence>MWGGRDFVLIVVLLVGVVVEGQIASTSSSDYATAESDYDDKDVQFESSPPNLLILLADPKNGTTVPLANQPNTDVVLDRSFEKVHLFCSAYYPVKWSYSGDGFPFLNVDNTRFTEDFYDPTTYAFSALLELEGLKESQSGNYTCHKWDNVSYSASYHIFVPGDRIILPENNTKLYVDAAVSSIRIPCSVSDPHANVTLLKKFDKGQGQKDWMAISSAFYSYNPRSGYVFKGASVLTAIGDFICAVGESIKVHVNVVVNNTLAGTNYPPLKEDCCDKKFLQSLGNERTSCRSFISERCQAPEFLDAKRSPCSDWKLAEFLKSPVELCKQEIAPSNSSVAVGYFSPKEQGGPRLHMYCQADPLEYTQGFKLAVEWSNGSMVFVDDDRLLVPGLSEYPSGYEVHAEITDLLNPEHPLDPVILHCYIPLKLSFKWIKILKHIPSNDLRPFAEAWYNVSGTTTTTESPPFRARRPTSTGFRKPGGGNVDLDTNLEANNELLVNNNNQRQAGRSRGRTTSSRQDDVDSGSIDRRNSNVVWISIFTLFMSKLLFSR</sequence>
<dbReference type="Proteomes" id="UP000198287">
    <property type="component" value="Unassembled WGS sequence"/>
</dbReference>
<dbReference type="OrthoDB" id="10522712at2759"/>
<protein>
    <submittedName>
        <fullName evidence="3">Platelet-derived growth factor receptor beta</fullName>
    </submittedName>
</protein>
<comment type="caution">
    <text evidence="3">The sequence shown here is derived from an EMBL/GenBank/DDBJ whole genome shotgun (WGS) entry which is preliminary data.</text>
</comment>
<evidence type="ECO:0000256" key="1">
    <source>
        <dbReference type="SAM" id="MobiDB-lite"/>
    </source>
</evidence>
<feature type="region of interest" description="Disordered" evidence="1">
    <location>
        <begin position="496"/>
        <end position="523"/>
    </location>
</feature>
<evidence type="ECO:0000256" key="2">
    <source>
        <dbReference type="SAM" id="SignalP"/>
    </source>
</evidence>
<feature type="region of interest" description="Disordered" evidence="1">
    <location>
        <begin position="455"/>
        <end position="484"/>
    </location>
</feature>
<keyword evidence="4" id="KW-1185">Reference proteome</keyword>
<dbReference type="AlphaFoldDB" id="A0A226EE57"/>
<feature type="chain" id="PRO_5012126885" evidence="2">
    <location>
        <begin position="22"/>
        <end position="549"/>
    </location>
</feature>
<reference evidence="3 4" key="1">
    <citation type="submission" date="2015-12" db="EMBL/GenBank/DDBJ databases">
        <title>The genome of Folsomia candida.</title>
        <authorList>
            <person name="Faddeeva A."/>
            <person name="Derks M.F."/>
            <person name="Anvar Y."/>
            <person name="Smit S."/>
            <person name="Van Straalen N."/>
            <person name="Roelofs D."/>
        </authorList>
    </citation>
    <scope>NUCLEOTIDE SEQUENCE [LARGE SCALE GENOMIC DNA]</scope>
    <source>
        <strain evidence="3 4">VU population</strain>
        <tissue evidence="3">Whole body</tissue>
    </source>
</reference>
<dbReference type="InterPro" id="IPR013783">
    <property type="entry name" value="Ig-like_fold"/>
</dbReference>
<feature type="signal peptide" evidence="2">
    <location>
        <begin position="1"/>
        <end position="21"/>
    </location>
</feature>
<dbReference type="EMBL" id="LNIX01000004">
    <property type="protein sequence ID" value="OXA55528.1"/>
    <property type="molecule type" value="Genomic_DNA"/>
</dbReference>
<keyword evidence="2" id="KW-0732">Signal</keyword>
<keyword evidence="3" id="KW-0675">Receptor</keyword>
<evidence type="ECO:0000313" key="4">
    <source>
        <dbReference type="Proteomes" id="UP000198287"/>
    </source>
</evidence>
<dbReference type="Gene3D" id="2.60.40.10">
    <property type="entry name" value="Immunoglobulins"/>
    <property type="match status" value="2"/>
</dbReference>
<organism evidence="3 4">
    <name type="scientific">Folsomia candida</name>
    <name type="common">Springtail</name>
    <dbReference type="NCBI Taxonomy" id="158441"/>
    <lineage>
        <taxon>Eukaryota</taxon>
        <taxon>Metazoa</taxon>
        <taxon>Ecdysozoa</taxon>
        <taxon>Arthropoda</taxon>
        <taxon>Hexapoda</taxon>
        <taxon>Collembola</taxon>
        <taxon>Entomobryomorpha</taxon>
        <taxon>Isotomoidea</taxon>
        <taxon>Isotomidae</taxon>
        <taxon>Proisotominae</taxon>
        <taxon>Folsomia</taxon>
    </lineage>
</organism>
<name>A0A226EE57_FOLCA</name>